<evidence type="ECO:0000313" key="2">
    <source>
        <dbReference type="EMBL" id="WIA14725.1"/>
    </source>
</evidence>
<protein>
    <submittedName>
        <fullName evidence="2">Uncharacterized protein</fullName>
    </submittedName>
</protein>
<proteinExistence type="predicted"/>
<name>A0ABY8U039_TETOB</name>
<dbReference type="EMBL" id="CP126212">
    <property type="protein sequence ID" value="WIA14725.1"/>
    <property type="molecule type" value="Genomic_DNA"/>
</dbReference>
<dbReference type="Proteomes" id="UP001244341">
    <property type="component" value="Chromosome 5b"/>
</dbReference>
<dbReference type="Gene3D" id="1.10.8.10">
    <property type="entry name" value="DNA helicase RuvA subunit, C-terminal domain"/>
    <property type="match status" value="1"/>
</dbReference>
<evidence type="ECO:0000256" key="1">
    <source>
        <dbReference type="SAM" id="MobiDB-lite"/>
    </source>
</evidence>
<reference evidence="2 3" key="1">
    <citation type="submission" date="2023-05" db="EMBL/GenBank/DDBJ databases">
        <title>A 100% complete, gapless, phased diploid assembly of the Scenedesmus obliquus UTEX 3031 genome.</title>
        <authorList>
            <person name="Biondi T.C."/>
            <person name="Hanschen E.R."/>
            <person name="Kwon T."/>
            <person name="Eng W."/>
            <person name="Kruse C.P.S."/>
            <person name="Koehler S.I."/>
            <person name="Kunde Y."/>
            <person name="Gleasner C.D."/>
            <person name="You Mak K.T."/>
            <person name="Polle J."/>
            <person name="Hovde B.T."/>
            <person name="Starkenburg S.R."/>
        </authorList>
    </citation>
    <scope>NUCLEOTIDE SEQUENCE [LARGE SCALE GENOMIC DNA]</scope>
    <source>
        <strain evidence="2 3">DOE0152z</strain>
    </source>
</reference>
<keyword evidence="3" id="KW-1185">Reference proteome</keyword>
<gene>
    <name evidence="2" type="ORF">OEZ85_003215</name>
</gene>
<dbReference type="Pfam" id="PF14555">
    <property type="entry name" value="UBA_4"/>
    <property type="match status" value="1"/>
</dbReference>
<sequence length="197" mass="21329">MVKQSFWDLKLTQGSSAGAVLSEFQRITGCRRTEAQFYLKQSCNDIRAAVAVWHTQVLQQCLQAFQQQQPQALTYQQHNMREAAQQMRDKAQKAAAAAANFEQGMAQNYLRTNFCSICRVEREAADAYLQATQFKLAAAVEEFIARHMLPPAGLGGHPDAGLVDSVLLARGSSFSSTTSSTQSAAAAANGTAHANGA</sequence>
<accession>A0ABY8U039</accession>
<organism evidence="2 3">
    <name type="scientific">Tetradesmus obliquus</name>
    <name type="common">Green alga</name>
    <name type="synonym">Acutodesmus obliquus</name>
    <dbReference type="NCBI Taxonomy" id="3088"/>
    <lineage>
        <taxon>Eukaryota</taxon>
        <taxon>Viridiplantae</taxon>
        <taxon>Chlorophyta</taxon>
        <taxon>core chlorophytes</taxon>
        <taxon>Chlorophyceae</taxon>
        <taxon>CS clade</taxon>
        <taxon>Sphaeropleales</taxon>
        <taxon>Scenedesmaceae</taxon>
        <taxon>Tetradesmus</taxon>
    </lineage>
</organism>
<feature type="region of interest" description="Disordered" evidence="1">
    <location>
        <begin position="175"/>
        <end position="197"/>
    </location>
</feature>
<evidence type="ECO:0000313" key="3">
    <source>
        <dbReference type="Proteomes" id="UP001244341"/>
    </source>
</evidence>